<dbReference type="PANTHER" id="PTHR10334">
    <property type="entry name" value="CYSTEINE-RICH SECRETORY PROTEIN-RELATED"/>
    <property type="match status" value="1"/>
</dbReference>
<dbReference type="PRINTS" id="PR00837">
    <property type="entry name" value="V5TPXLIKE"/>
</dbReference>
<name>A0A1S3KEC6_LINAN</name>
<dbReference type="KEGG" id="lak:106181113"/>
<dbReference type="RefSeq" id="XP_013420852.1">
    <property type="nucleotide sequence ID" value="XM_013565398.2"/>
</dbReference>
<dbReference type="InterPro" id="IPR035940">
    <property type="entry name" value="CAP_sf"/>
</dbReference>
<evidence type="ECO:0000256" key="1">
    <source>
        <dbReference type="SAM" id="MobiDB-lite"/>
    </source>
</evidence>
<dbReference type="GO" id="GO:0005576">
    <property type="term" value="C:extracellular region"/>
    <property type="evidence" value="ECO:0007669"/>
    <property type="project" value="InterPro"/>
</dbReference>
<accession>A0A1S3KEC6</accession>
<dbReference type="SUPFAM" id="SSF55797">
    <property type="entry name" value="PR-1-like"/>
    <property type="match status" value="1"/>
</dbReference>
<dbReference type="STRING" id="7574.A0A1S3KEC6"/>
<dbReference type="InterPro" id="IPR002413">
    <property type="entry name" value="V5_allergen-like"/>
</dbReference>
<dbReference type="SMART" id="SM00198">
    <property type="entry name" value="SCP"/>
    <property type="match status" value="1"/>
</dbReference>
<sequence length="648" mass="73678">MTGLQATRYSRTSTELSNFKKLSLSTDKKCNLATQSQRKMDCIRDQSNSSILRLTVTLLLCVVTLEARTYHNRHWENKLIKKGYGTDNWVTKNHIGKLPYGKTKGCEKRFSVVSPKHTMCLNVHVKRKDGITETEKNLILERHNYYRANVEKFNNQPPATDMNKLVWDDQLSELAQKWASNCHYDHEESENRNIPGWASVGQNLGRGQRNWHQVMKMWHDEVNYFKYGRGSINGYETGHYTQMVWAASTRIGCGFAQCNGTKTFYVCNYAPSGNLRHKVKTPYKAGPTGSSCKKNFDSRSGLCDCGGKVCKNGGELDVSTCQCKCKDTWWIEKGGECDLDCSIAFDLNICASSGGKWGKRECQKFADVPYSFCPITCKLCPMYGDVYYGDPDATNKVTDYDYSNYDNYDYNYEEEQEVTNSAETKRKDDYFDNELPFDYDDSSDNDYKLLGQDHFEPQETTTTTTTTTTRPTTTTTTPTTTTTTPTTTTTTPTTTTTTPRTTTTTTRKTTTTTVAPKLPPSKERILQFSRPDLPSCLIVDPAMCGQPGYSFWPKDYCVYPSIRSTCPAMCKTCAARQCQDYHGKRYQVGESWANVHGQFTCTYTGVTVEKGCYNREKQRFIPKGGQYQDDDELCTCSWHSYLRCKTIT</sequence>
<keyword evidence="3" id="KW-1185">Reference proteome</keyword>
<evidence type="ECO:0000313" key="3">
    <source>
        <dbReference type="Proteomes" id="UP000085678"/>
    </source>
</evidence>
<dbReference type="InterPro" id="IPR001283">
    <property type="entry name" value="CRISP-related"/>
</dbReference>
<dbReference type="Proteomes" id="UP000085678">
    <property type="component" value="Unplaced"/>
</dbReference>
<reference evidence="4" key="1">
    <citation type="submission" date="2025-08" db="UniProtKB">
        <authorList>
            <consortium name="RefSeq"/>
        </authorList>
    </citation>
    <scope>IDENTIFICATION</scope>
    <source>
        <tissue evidence="4">Gonads</tissue>
    </source>
</reference>
<dbReference type="Gene3D" id="3.40.33.10">
    <property type="entry name" value="CAP"/>
    <property type="match status" value="1"/>
</dbReference>
<organism evidence="3 4">
    <name type="scientific">Lingula anatina</name>
    <name type="common">Brachiopod</name>
    <name type="synonym">Lingula unguis</name>
    <dbReference type="NCBI Taxonomy" id="7574"/>
    <lineage>
        <taxon>Eukaryota</taxon>
        <taxon>Metazoa</taxon>
        <taxon>Spiralia</taxon>
        <taxon>Lophotrochozoa</taxon>
        <taxon>Brachiopoda</taxon>
        <taxon>Linguliformea</taxon>
        <taxon>Lingulata</taxon>
        <taxon>Lingulida</taxon>
        <taxon>Linguloidea</taxon>
        <taxon>Lingulidae</taxon>
        <taxon>Lingula</taxon>
    </lineage>
</organism>
<proteinExistence type="predicted"/>
<dbReference type="InParanoid" id="A0A1S3KEC6"/>
<dbReference type="PROSITE" id="PS01009">
    <property type="entry name" value="CRISP_1"/>
    <property type="match status" value="1"/>
</dbReference>
<dbReference type="OrthoDB" id="737510at2759"/>
<feature type="compositionally biased region" description="Low complexity" evidence="1">
    <location>
        <begin position="460"/>
        <end position="513"/>
    </location>
</feature>
<protein>
    <submittedName>
        <fullName evidence="4">Uncharacterized protein LOC106181113 isoform X1</fullName>
    </submittedName>
</protein>
<gene>
    <name evidence="4" type="primary">LOC106181113</name>
</gene>
<dbReference type="InterPro" id="IPR018244">
    <property type="entry name" value="Allrgn_V5/Tpx1_CS"/>
</dbReference>
<dbReference type="InterPro" id="IPR014044">
    <property type="entry name" value="CAP_dom"/>
</dbReference>
<dbReference type="AlphaFoldDB" id="A0A1S3KEC6"/>
<evidence type="ECO:0000259" key="2">
    <source>
        <dbReference type="SMART" id="SM00198"/>
    </source>
</evidence>
<feature type="region of interest" description="Disordered" evidence="1">
    <location>
        <begin position="453"/>
        <end position="517"/>
    </location>
</feature>
<dbReference type="GeneID" id="106181113"/>
<dbReference type="PRINTS" id="PR00838">
    <property type="entry name" value="V5ALLERGEN"/>
</dbReference>
<evidence type="ECO:0000313" key="4">
    <source>
        <dbReference type="RefSeq" id="XP_013420852.1"/>
    </source>
</evidence>
<dbReference type="PROSITE" id="PS01010">
    <property type="entry name" value="CRISP_2"/>
    <property type="match status" value="1"/>
</dbReference>
<dbReference type="Pfam" id="PF00188">
    <property type="entry name" value="CAP"/>
    <property type="match status" value="1"/>
</dbReference>
<feature type="domain" description="SCP" evidence="2">
    <location>
        <begin position="134"/>
        <end position="277"/>
    </location>
</feature>